<name>A0A9Q0IYR6_9ROSI</name>
<reference evidence="1" key="1">
    <citation type="submission" date="2022-02" db="EMBL/GenBank/DDBJ databases">
        <authorList>
            <person name="Henning P.M."/>
            <person name="McCubbin A.G."/>
            <person name="Shore J.S."/>
        </authorList>
    </citation>
    <scope>NUCLEOTIDE SEQUENCE</scope>
    <source>
        <strain evidence="1">F60SS</strain>
        <tissue evidence="1">Leaves</tissue>
    </source>
</reference>
<protein>
    <submittedName>
        <fullName evidence="1">Uncharacterized protein</fullName>
    </submittedName>
</protein>
<accession>A0A9Q0IYR6</accession>
<comment type="caution">
    <text evidence="1">The sequence shown here is derived from an EMBL/GenBank/DDBJ whole genome shotgun (WGS) entry which is preliminary data.</text>
</comment>
<dbReference type="EMBL" id="JAKUCV010007464">
    <property type="protein sequence ID" value="KAJ4823381.1"/>
    <property type="molecule type" value="Genomic_DNA"/>
</dbReference>
<reference evidence="1" key="2">
    <citation type="journal article" date="2023" name="Plants (Basel)">
        <title>Annotation of the Turnera subulata (Passifloraceae) Draft Genome Reveals the S-Locus Evolved after the Divergence of Turneroideae from Passifloroideae in a Stepwise Manner.</title>
        <authorList>
            <person name="Henning P.M."/>
            <person name="Roalson E.H."/>
            <person name="Mir W."/>
            <person name="McCubbin A.G."/>
            <person name="Shore J.S."/>
        </authorList>
    </citation>
    <scope>NUCLEOTIDE SEQUENCE</scope>
    <source>
        <strain evidence="1">F60SS</strain>
    </source>
</reference>
<dbReference type="Proteomes" id="UP001141552">
    <property type="component" value="Unassembled WGS sequence"/>
</dbReference>
<gene>
    <name evidence="1" type="ORF">Tsubulata_023422</name>
</gene>
<organism evidence="1 2">
    <name type="scientific">Turnera subulata</name>
    <dbReference type="NCBI Taxonomy" id="218843"/>
    <lineage>
        <taxon>Eukaryota</taxon>
        <taxon>Viridiplantae</taxon>
        <taxon>Streptophyta</taxon>
        <taxon>Embryophyta</taxon>
        <taxon>Tracheophyta</taxon>
        <taxon>Spermatophyta</taxon>
        <taxon>Magnoliopsida</taxon>
        <taxon>eudicotyledons</taxon>
        <taxon>Gunneridae</taxon>
        <taxon>Pentapetalae</taxon>
        <taxon>rosids</taxon>
        <taxon>fabids</taxon>
        <taxon>Malpighiales</taxon>
        <taxon>Passifloraceae</taxon>
        <taxon>Turnera</taxon>
    </lineage>
</organism>
<dbReference type="AlphaFoldDB" id="A0A9Q0IYR6"/>
<evidence type="ECO:0000313" key="2">
    <source>
        <dbReference type="Proteomes" id="UP001141552"/>
    </source>
</evidence>
<sequence length="111" mass="11808">MPVVFGAKGGGGSFPSSVAWRRTVSSAACFSSLSGEGGGRRRVVAVVHSAISSSQFCGGRSWEQCTTTSTWYDGSFHGVARHYTNLHGIAEAMVYKVWPCITSIVYHCITG</sequence>
<keyword evidence="2" id="KW-1185">Reference proteome</keyword>
<proteinExistence type="predicted"/>
<evidence type="ECO:0000313" key="1">
    <source>
        <dbReference type="EMBL" id="KAJ4823381.1"/>
    </source>
</evidence>